<dbReference type="GO" id="GO:0043565">
    <property type="term" value="F:sequence-specific DNA binding"/>
    <property type="evidence" value="ECO:0007669"/>
    <property type="project" value="TreeGrafter"/>
</dbReference>
<dbReference type="SMART" id="SM00513">
    <property type="entry name" value="SAP"/>
    <property type="match status" value="1"/>
</dbReference>
<dbReference type="GeneTree" id="ENSGT00940000161482"/>
<dbReference type="Proteomes" id="UP000429181">
    <property type="component" value="Chromosome 7"/>
</dbReference>
<dbReference type="GO" id="GO:0050684">
    <property type="term" value="P:regulation of mRNA processing"/>
    <property type="evidence" value="ECO:0007669"/>
    <property type="project" value="TreeGrafter"/>
</dbReference>
<dbReference type="PANTHER" id="PTHR15683">
    <property type="entry name" value="SCAFFOLD ATTACHMENT FACTOR B-RELATED"/>
    <property type="match status" value="1"/>
</dbReference>
<keyword evidence="2" id="KW-0694">RNA-binding</keyword>
<dbReference type="PANTHER" id="PTHR15683:SF4">
    <property type="entry name" value="SCAFFOLD ATTACHMENT FACTOR B2"/>
    <property type="match status" value="1"/>
</dbReference>
<dbReference type="InterPro" id="IPR036361">
    <property type="entry name" value="SAP_dom_sf"/>
</dbReference>
<dbReference type="Ensembl" id="ENSBIXT00005001975.1">
    <property type="protein sequence ID" value="ENSBIXP00005032355.1"/>
    <property type="gene ID" value="ENSBIXG00005012877.1"/>
</dbReference>
<organism evidence="6 7">
    <name type="scientific">Bos indicus x Bos taurus</name>
    <name type="common">Hybrid cattle</name>
    <dbReference type="NCBI Taxonomy" id="30522"/>
    <lineage>
        <taxon>Eukaryota</taxon>
        <taxon>Metazoa</taxon>
        <taxon>Chordata</taxon>
        <taxon>Craniata</taxon>
        <taxon>Vertebrata</taxon>
        <taxon>Euteleostomi</taxon>
        <taxon>Mammalia</taxon>
        <taxon>Eutheria</taxon>
        <taxon>Laurasiatheria</taxon>
        <taxon>Artiodactyla</taxon>
        <taxon>Ruminantia</taxon>
        <taxon>Pecora</taxon>
        <taxon>Bovidae</taxon>
        <taxon>Bovinae</taxon>
        <taxon>Bos</taxon>
    </lineage>
</organism>
<protein>
    <submittedName>
        <fullName evidence="6">Scaffold attachment factor B2</fullName>
    </submittedName>
</protein>
<name>A0A4W2HJ12_BOBOX</name>
<dbReference type="Pfam" id="PF02037">
    <property type="entry name" value="SAP"/>
    <property type="match status" value="1"/>
</dbReference>
<evidence type="ECO:0000259" key="5">
    <source>
        <dbReference type="PROSITE" id="PS50800"/>
    </source>
</evidence>
<dbReference type="GO" id="GO:0006357">
    <property type="term" value="P:regulation of transcription by RNA polymerase II"/>
    <property type="evidence" value="ECO:0007669"/>
    <property type="project" value="TreeGrafter"/>
</dbReference>
<dbReference type="GO" id="GO:0003723">
    <property type="term" value="F:RNA binding"/>
    <property type="evidence" value="ECO:0007669"/>
    <property type="project" value="UniProtKB-KW"/>
</dbReference>
<dbReference type="Gene3D" id="1.10.720.30">
    <property type="entry name" value="SAP domain"/>
    <property type="match status" value="1"/>
</dbReference>
<evidence type="ECO:0000313" key="6">
    <source>
        <dbReference type="Ensembl" id="ENSBIXP00005032355.1"/>
    </source>
</evidence>
<evidence type="ECO:0000256" key="1">
    <source>
        <dbReference type="ARBA" id="ARBA00004123"/>
    </source>
</evidence>
<gene>
    <name evidence="6" type="primary">SAFB2</name>
</gene>
<accession>A0A4W2HJ12</accession>
<reference evidence="6" key="2">
    <citation type="submission" date="2025-08" db="UniProtKB">
        <authorList>
            <consortium name="Ensembl"/>
        </authorList>
    </citation>
    <scope>IDENTIFICATION</scope>
</reference>
<feature type="domain" description="SAP" evidence="5">
    <location>
        <begin position="30"/>
        <end position="64"/>
    </location>
</feature>
<reference evidence="6 7" key="1">
    <citation type="submission" date="2018-11" db="EMBL/GenBank/DDBJ databases">
        <title>Haplotype-resolved cattle genomes.</title>
        <authorList>
            <person name="Low W.Y."/>
            <person name="Tearle R."/>
            <person name="Bickhart D.M."/>
            <person name="Rosen B.D."/>
            <person name="Koren S."/>
            <person name="Rhie A."/>
            <person name="Hiendleder S."/>
            <person name="Phillippy A.M."/>
            <person name="Smith T.P.L."/>
            <person name="Williams J.L."/>
        </authorList>
    </citation>
    <scope>NUCLEOTIDE SEQUENCE [LARGE SCALE GENOMIC DNA]</scope>
</reference>
<dbReference type="AlphaFoldDB" id="A0A4W2HJ12"/>
<feature type="region of interest" description="Disordered" evidence="4">
    <location>
        <begin position="1"/>
        <end position="21"/>
    </location>
</feature>
<dbReference type="PROSITE" id="PS50800">
    <property type="entry name" value="SAP"/>
    <property type="match status" value="1"/>
</dbReference>
<feature type="region of interest" description="Disordered" evidence="4">
    <location>
        <begin position="87"/>
        <end position="114"/>
    </location>
</feature>
<feature type="region of interest" description="Disordered" evidence="4">
    <location>
        <begin position="201"/>
        <end position="221"/>
    </location>
</feature>
<evidence type="ECO:0000256" key="3">
    <source>
        <dbReference type="ARBA" id="ARBA00023242"/>
    </source>
</evidence>
<dbReference type="FunFam" id="1.10.720.30:FF:000005">
    <property type="entry name" value="scaffold attachment factor B2 isoform X1"/>
    <property type="match status" value="1"/>
</dbReference>
<keyword evidence="3" id="KW-0539">Nucleus</keyword>
<dbReference type="InterPro" id="IPR051738">
    <property type="entry name" value="SAF_Modulators"/>
</dbReference>
<dbReference type="SUPFAM" id="SSF68906">
    <property type="entry name" value="SAP domain"/>
    <property type="match status" value="1"/>
</dbReference>
<comment type="subcellular location">
    <subcellularLocation>
        <location evidence="1">Nucleus</location>
    </subcellularLocation>
</comment>
<evidence type="ECO:0000313" key="7">
    <source>
        <dbReference type="Proteomes" id="UP000429181"/>
    </source>
</evidence>
<dbReference type="InterPro" id="IPR003034">
    <property type="entry name" value="SAP_dom"/>
</dbReference>
<proteinExistence type="predicted"/>
<feature type="compositionally biased region" description="Basic and acidic residues" evidence="4">
    <location>
        <begin position="211"/>
        <end position="221"/>
    </location>
</feature>
<evidence type="ECO:0000256" key="2">
    <source>
        <dbReference type="ARBA" id="ARBA00022884"/>
    </source>
</evidence>
<dbReference type="GO" id="GO:0060765">
    <property type="term" value="P:regulation of androgen receptor signaling pathway"/>
    <property type="evidence" value="ECO:0007669"/>
    <property type="project" value="TreeGrafter"/>
</dbReference>
<feature type="compositionally biased region" description="Acidic residues" evidence="4">
    <location>
        <begin position="97"/>
        <end position="114"/>
    </location>
</feature>
<evidence type="ECO:0000256" key="4">
    <source>
        <dbReference type="SAM" id="MobiDB-lite"/>
    </source>
</evidence>
<sequence length="221" mass="23884">MAETLAGSSDSGSGTAAVVSGVSEVGTRRLSDLRVIDLRAELKKRNLDTGGNKSVLMERLKKAVKEEGQDPDEIGIALEATSKKTKRFVKEQKAEEEGAEDNGLEEDSRDGQEDMEASLEGLQSIDMMDVNVLEETEVENSAAPDFGEDGTDSILESLCESKDYVATQLRELPAQFTGHAVDGEGFENTLDASSLDFKVPPDIEEPLLEPGTDKRNTTVMV</sequence>
<dbReference type="GO" id="GO:0005634">
    <property type="term" value="C:nucleus"/>
    <property type="evidence" value="ECO:0007669"/>
    <property type="project" value="UniProtKB-SubCell"/>
</dbReference>